<dbReference type="EMBL" id="FN649749">
    <property type="protein sequence ID" value="CBJ26962.1"/>
    <property type="molecule type" value="Genomic_DNA"/>
</dbReference>
<sequence>MGSFFYPALSERSLIAFVKEVVSPTEVGRAVKAIRLGRVDAKSFFWLTRGFTSTKATELLAERGGRYAGPRPASHTSACTGSPFFSSGQGITSLLSSVSANGRVGDRFVLCFSDGVDACAQMITGCLVATDGSGDCSTGSRYHDDNTYHLGGSSPPPCSAIIFGESCERAGRPAGERDGINGAGARVLSVLDWVSVYGECSESLLCAWVYRGEAQANEADAAP</sequence>
<dbReference type="InParanoid" id="D7G3G4"/>
<dbReference type="AlphaFoldDB" id="D7G3G4"/>
<gene>
    <name evidence="1" type="ORF">Esi_0051_0037</name>
</gene>
<reference evidence="1 2" key="1">
    <citation type="journal article" date="2010" name="Nature">
        <title>The Ectocarpus genome and the independent evolution of multicellularity in brown algae.</title>
        <authorList>
            <person name="Cock J.M."/>
            <person name="Sterck L."/>
            <person name="Rouze P."/>
            <person name="Scornet D."/>
            <person name="Allen A.E."/>
            <person name="Amoutzias G."/>
            <person name="Anthouard V."/>
            <person name="Artiguenave F."/>
            <person name="Aury J.M."/>
            <person name="Badger J.H."/>
            <person name="Beszteri B."/>
            <person name="Billiau K."/>
            <person name="Bonnet E."/>
            <person name="Bothwell J.H."/>
            <person name="Bowler C."/>
            <person name="Boyen C."/>
            <person name="Brownlee C."/>
            <person name="Carrano C.J."/>
            <person name="Charrier B."/>
            <person name="Cho G.Y."/>
            <person name="Coelho S.M."/>
            <person name="Collen J."/>
            <person name="Corre E."/>
            <person name="Da Silva C."/>
            <person name="Delage L."/>
            <person name="Delaroque N."/>
            <person name="Dittami S.M."/>
            <person name="Doulbeau S."/>
            <person name="Elias M."/>
            <person name="Farnham G."/>
            <person name="Gachon C.M."/>
            <person name="Gschloessl B."/>
            <person name="Heesch S."/>
            <person name="Jabbari K."/>
            <person name="Jubin C."/>
            <person name="Kawai H."/>
            <person name="Kimura K."/>
            <person name="Kloareg B."/>
            <person name="Kupper F.C."/>
            <person name="Lang D."/>
            <person name="Le Bail A."/>
            <person name="Leblanc C."/>
            <person name="Lerouge P."/>
            <person name="Lohr M."/>
            <person name="Lopez P.J."/>
            <person name="Martens C."/>
            <person name="Maumus F."/>
            <person name="Michel G."/>
            <person name="Miranda-Saavedra D."/>
            <person name="Morales J."/>
            <person name="Moreau H."/>
            <person name="Motomura T."/>
            <person name="Nagasato C."/>
            <person name="Napoli C.A."/>
            <person name="Nelson D.R."/>
            <person name="Nyvall-Collen P."/>
            <person name="Peters A.F."/>
            <person name="Pommier C."/>
            <person name="Potin P."/>
            <person name="Poulain J."/>
            <person name="Quesneville H."/>
            <person name="Read B."/>
            <person name="Rensing S.A."/>
            <person name="Ritter A."/>
            <person name="Rousvoal S."/>
            <person name="Samanta M."/>
            <person name="Samson G."/>
            <person name="Schroeder D.C."/>
            <person name="Segurens B."/>
            <person name="Strittmatter M."/>
            <person name="Tonon T."/>
            <person name="Tregear J.W."/>
            <person name="Valentin K."/>
            <person name="von Dassow P."/>
            <person name="Yamagishi T."/>
            <person name="Van de Peer Y."/>
            <person name="Wincker P."/>
        </authorList>
    </citation>
    <scope>NUCLEOTIDE SEQUENCE [LARGE SCALE GENOMIC DNA]</scope>
    <source>
        <strain evidence="2">Ec32 / CCAP1310/4</strain>
    </source>
</reference>
<dbReference type="Proteomes" id="UP000002630">
    <property type="component" value="Linkage Group LG24"/>
</dbReference>
<keyword evidence="2" id="KW-1185">Reference proteome</keyword>
<organism evidence="1 2">
    <name type="scientific">Ectocarpus siliculosus</name>
    <name type="common">Brown alga</name>
    <name type="synonym">Conferva siliculosa</name>
    <dbReference type="NCBI Taxonomy" id="2880"/>
    <lineage>
        <taxon>Eukaryota</taxon>
        <taxon>Sar</taxon>
        <taxon>Stramenopiles</taxon>
        <taxon>Ochrophyta</taxon>
        <taxon>PX clade</taxon>
        <taxon>Phaeophyceae</taxon>
        <taxon>Ectocarpales</taxon>
        <taxon>Ectocarpaceae</taxon>
        <taxon>Ectocarpus</taxon>
    </lineage>
</organism>
<accession>D7G3G4</accession>
<protein>
    <submittedName>
        <fullName evidence="1">Uncharacterized protein</fullName>
    </submittedName>
</protein>
<proteinExistence type="predicted"/>
<evidence type="ECO:0000313" key="2">
    <source>
        <dbReference type="Proteomes" id="UP000002630"/>
    </source>
</evidence>
<dbReference type="EMBL" id="FN648719">
    <property type="protein sequence ID" value="CBJ26962.1"/>
    <property type="molecule type" value="Genomic_DNA"/>
</dbReference>
<evidence type="ECO:0000313" key="1">
    <source>
        <dbReference type="EMBL" id="CBJ26962.1"/>
    </source>
</evidence>
<name>D7G3G4_ECTSI</name>